<dbReference type="AlphaFoldDB" id="A0AAD6GJL1"/>
<dbReference type="Proteomes" id="UP001220324">
    <property type="component" value="Unassembled WGS sequence"/>
</dbReference>
<accession>A0AAD6GJL1</accession>
<protein>
    <recommendedName>
        <fullName evidence="1">Aminoglycoside phosphotransferase domain-containing protein</fullName>
    </recommendedName>
</protein>
<evidence type="ECO:0000313" key="2">
    <source>
        <dbReference type="EMBL" id="KAJ5557209.1"/>
    </source>
</evidence>
<sequence>MTPEGVEGEAGLHNPAHNRINTISDSSFFRKNRASTLPNPAEVRAINEGSGNIRGTSFNRPPPVKFPSLGLIVKYGADTSVTEAETQHMVYKQLKGKVPVPEVYGWTENGGQVFIYMSLIKGETLEQRWVALNDMERMAVCKELNGMVKAWRSSEKPDQVFYVGNQPLSDIFLSGHRDLAGPFHGADAVQKFQNGCDIEIDGEVPVVFTHDDPVPPNILSSPGTNPVVAAIIDWGQAGWYPAYWEYCKARRVRPNPGYFDDDLDEEWTTRVEIGVFIALDACFQSLPGSGRFRMTQRDPDSNPDPDLVLVPNWGPNGYLVWSPAEA</sequence>
<dbReference type="InterPro" id="IPR002575">
    <property type="entry name" value="Aminoglycoside_PTrfase"/>
</dbReference>
<evidence type="ECO:0000259" key="1">
    <source>
        <dbReference type="Pfam" id="PF01636"/>
    </source>
</evidence>
<feature type="domain" description="Aminoglycoside phosphotransferase" evidence="1">
    <location>
        <begin position="80"/>
        <end position="249"/>
    </location>
</feature>
<keyword evidence="3" id="KW-1185">Reference proteome</keyword>
<evidence type="ECO:0000313" key="3">
    <source>
        <dbReference type="Proteomes" id="UP001220324"/>
    </source>
</evidence>
<name>A0AAD6GJL1_9EURO</name>
<dbReference type="PANTHER" id="PTHR21310:SF54">
    <property type="entry name" value="AMINOGLYCOSIDE PHOSPHOTRANSFERASE DOMAIN-CONTAINING PROTEIN"/>
    <property type="match status" value="1"/>
</dbReference>
<dbReference type="SUPFAM" id="SSF56112">
    <property type="entry name" value="Protein kinase-like (PK-like)"/>
    <property type="match status" value="1"/>
</dbReference>
<dbReference type="EMBL" id="JAQIZZ010000001">
    <property type="protein sequence ID" value="KAJ5557209.1"/>
    <property type="molecule type" value="Genomic_DNA"/>
</dbReference>
<dbReference type="InterPro" id="IPR051678">
    <property type="entry name" value="AGP_Transferase"/>
</dbReference>
<organism evidence="2 3">
    <name type="scientific">Penicillium frequentans</name>
    <dbReference type="NCBI Taxonomy" id="3151616"/>
    <lineage>
        <taxon>Eukaryota</taxon>
        <taxon>Fungi</taxon>
        <taxon>Dikarya</taxon>
        <taxon>Ascomycota</taxon>
        <taxon>Pezizomycotina</taxon>
        <taxon>Eurotiomycetes</taxon>
        <taxon>Eurotiomycetidae</taxon>
        <taxon>Eurotiales</taxon>
        <taxon>Aspergillaceae</taxon>
        <taxon>Penicillium</taxon>
    </lineage>
</organism>
<dbReference type="Pfam" id="PF01636">
    <property type="entry name" value="APH"/>
    <property type="match status" value="1"/>
</dbReference>
<comment type="caution">
    <text evidence="2">The sequence shown here is derived from an EMBL/GenBank/DDBJ whole genome shotgun (WGS) entry which is preliminary data.</text>
</comment>
<dbReference type="InterPro" id="IPR011009">
    <property type="entry name" value="Kinase-like_dom_sf"/>
</dbReference>
<gene>
    <name evidence="2" type="ORF">N7494_001124</name>
</gene>
<reference evidence="2 3" key="1">
    <citation type="journal article" date="2023" name="IMA Fungus">
        <title>Comparative genomic study of the Penicillium genus elucidates a diverse pangenome and 15 lateral gene transfer events.</title>
        <authorList>
            <person name="Petersen C."/>
            <person name="Sorensen T."/>
            <person name="Nielsen M.R."/>
            <person name="Sondergaard T.E."/>
            <person name="Sorensen J.L."/>
            <person name="Fitzpatrick D.A."/>
            <person name="Frisvad J.C."/>
            <person name="Nielsen K.L."/>
        </authorList>
    </citation>
    <scope>NUCLEOTIDE SEQUENCE [LARGE SCALE GENOMIC DNA]</scope>
    <source>
        <strain evidence="2 3">IBT 35679</strain>
    </source>
</reference>
<proteinExistence type="predicted"/>
<dbReference type="PANTHER" id="PTHR21310">
    <property type="entry name" value="AMINOGLYCOSIDE PHOSPHOTRANSFERASE-RELATED-RELATED"/>
    <property type="match status" value="1"/>
</dbReference>